<gene>
    <name evidence="1" type="ORF">CDAR_621041</name>
</gene>
<sequence>MVCNSEDFRISFSFLLLLPERDPNYLNSYDGGTLSVRSALRGSVAEISRFYRKTWVFEFGEDATPRRRMNPFPDCVVSVLLQMLFGNDEEYDLNLVLKDLTNLICP</sequence>
<name>A0AAV4T5A2_9ARAC</name>
<dbReference type="AlphaFoldDB" id="A0AAV4T5A2"/>
<keyword evidence="2" id="KW-1185">Reference proteome</keyword>
<dbReference type="Proteomes" id="UP001054837">
    <property type="component" value="Unassembled WGS sequence"/>
</dbReference>
<dbReference type="EMBL" id="BPLQ01008881">
    <property type="protein sequence ID" value="GIY40082.1"/>
    <property type="molecule type" value="Genomic_DNA"/>
</dbReference>
<comment type="caution">
    <text evidence="1">The sequence shown here is derived from an EMBL/GenBank/DDBJ whole genome shotgun (WGS) entry which is preliminary data.</text>
</comment>
<accession>A0AAV4T5A2</accession>
<evidence type="ECO:0000313" key="1">
    <source>
        <dbReference type="EMBL" id="GIY40082.1"/>
    </source>
</evidence>
<proteinExistence type="predicted"/>
<evidence type="ECO:0000313" key="2">
    <source>
        <dbReference type="Proteomes" id="UP001054837"/>
    </source>
</evidence>
<reference evidence="1 2" key="1">
    <citation type="submission" date="2021-06" db="EMBL/GenBank/DDBJ databases">
        <title>Caerostris darwini draft genome.</title>
        <authorList>
            <person name="Kono N."/>
            <person name="Arakawa K."/>
        </authorList>
    </citation>
    <scope>NUCLEOTIDE SEQUENCE [LARGE SCALE GENOMIC DNA]</scope>
</reference>
<organism evidence="1 2">
    <name type="scientific">Caerostris darwini</name>
    <dbReference type="NCBI Taxonomy" id="1538125"/>
    <lineage>
        <taxon>Eukaryota</taxon>
        <taxon>Metazoa</taxon>
        <taxon>Ecdysozoa</taxon>
        <taxon>Arthropoda</taxon>
        <taxon>Chelicerata</taxon>
        <taxon>Arachnida</taxon>
        <taxon>Araneae</taxon>
        <taxon>Araneomorphae</taxon>
        <taxon>Entelegynae</taxon>
        <taxon>Araneoidea</taxon>
        <taxon>Araneidae</taxon>
        <taxon>Caerostris</taxon>
    </lineage>
</organism>
<protein>
    <submittedName>
        <fullName evidence="1">Uncharacterized protein</fullName>
    </submittedName>
</protein>